<dbReference type="RefSeq" id="WP_094439384.1">
    <property type="nucleotide sequence ID" value="NZ_NKDB02000003.1"/>
</dbReference>
<dbReference type="SMART" id="SM00953">
    <property type="entry name" value="RES"/>
    <property type="match status" value="1"/>
</dbReference>
<proteinExistence type="predicted"/>
<dbReference type="EMBL" id="NKDB02000003">
    <property type="protein sequence ID" value="RKJ95454.1"/>
    <property type="molecule type" value="Genomic_DNA"/>
</dbReference>
<protein>
    <submittedName>
        <fullName evidence="2">RES domain-containing protein</fullName>
    </submittedName>
</protein>
<evidence type="ECO:0000259" key="1">
    <source>
        <dbReference type="SMART" id="SM00953"/>
    </source>
</evidence>
<reference evidence="2 3" key="1">
    <citation type="submission" date="2018-09" db="EMBL/GenBank/DDBJ databases">
        <title>Genome comparison of Alicycliphilus sp. BQ1, a polyurethanolytic bacterium, with its closest phylogenetic relatives Alicycliphilus denitrificans BC and K601, unable to attack polyurethane.</title>
        <authorList>
            <person name="Loza-Tavera H."/>
            <person name="Lozano L."/>
            <person name="Cevallos M."/>
            <person name="Maya-Lucas O."/>
            <person name="Garcia-Mena J."/>
            <person name="Hernandez J."/>
        </authorList>
    </citation>
    <scope>NUCLEOTIDE SEQUENCE [LARGE SCALE GENOMIC DNA]</scope>
    <source>
        <strain evidence="2 3">BQ1</strain>
    </source>
</reference>
<evidence type="ECO:0000313" key="3">
    <source>
        <dbReference type="Proteomes" id="UP000216225"/>
    </source>
</evidence>
<comment type="caution">
    <text evidence="2">The sequence shown here is derived from an EMBL/GenBank/DDBJ whole genome shotgun (WGS) entry which is preliminary data.</text>
</comment>
<dbReference type="Proteomes" id="UP000216225">
    <property type="component" value="Unassembled WGS sequence"/>
</dbReference>
<evidence type="ECO:0000313" key="2">
    <source>
        <dbReference type="EMBL" id="RKJ95454.1"/>
    </source>
</evidence>
<dbReference type="Pfam" id="PF08808">
    <property type="entry name" value="RES"/>
    <property type="match status" value="1"/>
</dbReference>
<organism evidence="2 3">
    <name type="scientific">Alicycliphilus denitrificans</name>
    <dbReference type="NCBI Taxonomy" id="179636"/>
    <lineage>
        <taxon>Bacteria</taxon>
        <taxon>Pseudomonadati</taxon>
        <taxon>Pseudomonadota</taxon>
        <taxon>Betaproteobacteria</taxon>
        <taxon>Burkholderiales</taxon>
        <taxon>Comamonadaceae</taxon>
        <taxon>Alicycliphilus</taxon>
    </lineage>
</organism>
<sequence length="232" mass="25950">MTWAVSWFDGSVADRSMLAWRGVEAQHVVATMRLADTPHEQELLEDLLEASKPSLPPGARGAHYLLATPFRYFPLHPSRFRPAGAKGQWYGAETVHAACAEVAYWRNRFIRDSAGLRDEVLVTQHSFFQAAVGGRAIDLTRPPWVQAQADWTHGTDYSQTQAVAAAAQDRGVQWLRYASVRAPGAACAAVFDPASLREPPGGLDATLQTWFCKATRERVMFTRRQQSYLWDF</sequence>
<dbReference type="AlphaFoldDB" id="A0A420K9M6"/>
<feature type="domain" description="RES" evidence="1">
    <location>
        <begin position="69"/>
        <end position="202"/>
    </location>
</feature>
<gene>
    <name evidence="2" type="ORF">CE154_016080</name>
</gene>
<name>A0A420K9M6_9BURK</name>
<accession>A0A420K9M6</accession>
<dbReference type="InterPro" id="IPR014914">
    <property type="entry name" value="RES_dom"/>
</dbReference>